<dbReference type="InterPro" id="IPR023772">
    <property type="entry name" value="DNA-bd_HTH_TetR-type_CS"/>
</dbReference>
<dbReference type="SUPFAM" id="SSF46689">
    <property type="entry name" value="Homeodomain-like"/>
    <property type="match status" value="1"/>
</dbReference>
<dbReference type="PROSITE" id="PS01081">
    <property type="entry name" value="HTH_TETR_1"/>
    <property type="match status" value="1"/>
</dbReference>
<dbReference type="PANTHER" id="PTHR30055:SF146">
    <property type="entry name" value="HTH-TYPE TRANSCRIPTIONAL DUAL REGULATOR CECR"/>
    <property type="match status" value="1"/>
</dbReference>
<dbReference type="EMBL" id="VMSD01000003">
    <property type="protein sequence ID" value="KAF0847299.1"/>
    <property type="molecule type" value="Genomic_DNA"/>
</dbReference>
<dbReference type="Pfam" id="PF00440">
    <property type="entry name" value="TetR_N"/>
    <property type="match status" value="1"/>
</dbReference>
<comment type="caution">
    <text evidence="4">The sequence shown here is derived from an EMBL/GenBank/DDBJ whole genome shotgun (WGS) entry which is preliminary data.</text>
</comment>
<protein>
    <submittedName>
        <fullName evidence="4">TetR family transcriptional regulator</fullName>
    </submittedName>
</protein>
<feature type="DNA-binding region" description="H-T-H motif" evidence="2">
    <location>
        <begin position="17"/>
        <end position="36"/>
    </location>
</feature>
<keyword evidence="5" id="KW-1185">Reference proteome</keyword>
<dbReference type="InterPro" id="IPR050109">
    <property type="entry name" value="HTH-type_TetR-like_transc_reg"/>
</dbReference>
<dbReference type="InterPro" id="IPR009057">
    <property type="entry name" value="Homeodomain-like_sf"/>
</dbReference>
<dbReference type="PANTHER" id="PTHR30055">
    <property type="entry name" value="HTH-TYPE TRANSCRIPTIONAL REGULATOR RUTR"/>
    <property type="match status" value="1"/>
</dbReference>
<evidence type="ECO:0000259" key="3">
    <source>
        <dbReference type="PROSITE" id="PS50977"/>
    </source>
</evidence>
<proteinExistence type="predicted"/>
<organism evidence="4 5">
    <name type="scientific">Nocardia caishijiensis</name>
    <dbReference type="NCBI Taxonomy" id="184756"/>
    <lineage>
        <taxon>Bacteria</taxon>
        <taxon>Bacillati</taxon>
        <taxon>Actinomycetota</taxon>
        <taxon>Actinomycetes</taxon>
        <taxon>Mycobacteriales</taxon>
        <taxon>Nocardiaceae</taxon>
        <taxon>Nocardia</taxon>
    </lineage>
</organism>
<dbReference type="Pfam" id="PF14246">
    <property type="entry name" value="TetR_C_7"/>
    <property type="match status" value="1"/>
</dbReference>
<evidence type="ECO:0000313" key="4">
    <source>
        <dbReference type="EMBL" id="KAF0847299.1"/>
    </source>
</evidence>
<evidence type="ECO:0000313" key="5">
    <source>
        <dbReference type="Proteomes" id="UP000798951"/>
    </source>
</evidence>
<dbReference type="InterPro" id="IPR001647">
    <property type="entry name" value="HTH_TetR"/>
</dbReference>
<dbReference type="InterPro" id="IPR039536">
    <property type="entry name" value="TetR_C_Proteobacteria"/>
</dbReference>
<dbReference type="PROSITE" id="PS50977">
    <property type="entry name" value="HTH_TETR_2"/>
    <property type="match status" value="1"/>
</dbReference>
<dbReference type="Gene3D" id="1.10.10.60">
    <property type="entry name" value="Homeodomain-like"/>
    <property type="match status" value="1"/>
</dbReference>
<reference evidence="4 5" key="1">
    <citation type="submission" date="2019-07" db="EMBL/GenBank/DDBJ databases">
        <title>Genomic Encyclopedia of Type Strains, Phase IV (KMG-IV): sequencing the most valuable type-strain genomes for metagenomic binning, comparative biology and taxonomic classification.</title>
        <authorList>
            <person name="Goeker M."/>
        </authorList>
    </citation>
    <scope>NUCLEOTIDE SEQUENCE [LARGE SCALE GENOMIC DNA]</scope>
    <source>
        <strain evidence="4 5">DSM 44831</strain>
    </source>
</reference>
<dbReference type="SUPFAM" id="SSF48498">
    <property type="entry name" value="Tetracyclin repressor-like, C-terminal domain"/>
    <property type="match status" value="1"/>
</dbReference>
<sequence>MAAAFTVFARSGYASASLQEIAHEAGVAKPTVYNHFADKETVFRHAMTVASERVLAENLTVVARLRDPGTDLRAALEDVAYRLIRHCCSEPSRALRWLTYAQVARFPDLIDIVMSRTSDRLADALADRFARLSLAGRLRTCDPATTAEQFLVLVTGPMEGRTRLGTSKVSTTEMRTVAATAVDTFLRAYAIP</sequence>
<evidence type="ECO:0000256" key="2">
    <source>
        <dbReference type="PROSITE-ProRule" id="PRU00335"/>
    </source>
</evidence>
<dbReference type="Gene3D" id="1.10.357.10">
    <property type="entry name" value="Tetracycline Repressor, domain 2"/>
    <property type="match status" value="1"/>
</dbReference>
<accession>A0ABQ6YND3</accession>
<dbReference type="InterPro" id="IPR036271">
    <property type="entry name" value="Tet_transcr_reg_TetR-rel_C_sf"/>
</dbReference>
<dbReference type="Proteomes" id="UP000798951">
    <property type="component" value="Unassembled WGS sequence"/>
</dbReference>
<keyword evidence="1 2" id="KW-0238">DNA-binding</keyword>
<name>A0ABQ6YND3_9NOCA</name>
<evidence type="ECO:0000256" key="1">
    <source>
        <dbReference type="ARBA" id="ARBA00023125"/>
    </source>
</evidence>
<gene>
    <name evidence="4" type="ORF">FNL39_103197</name>
</gene>
<feature type="domain" description="HTH tetR-type" evidence="3">
    <location>
        <begin position="1"/>
        <end position="54"/>
    </location>
</feature>